<proteinExistence type="predicted"/>
<dbReference type="AlphaFoldDB" id="A0AAW4PVA4"/>
<gene>
    <name evidence="1" type="ORF">EGH21_19065</name>
</gene>
<name>A0AAW4PVA4_9EURY</name>
<organism evidence="1 2">
    <name type="scientific">Haloarcula rubra</name>
    <dbReference type="NCBI Taxonomy" id="2487747"/>
    <lineage>
        <taxon>Archaea</taxon>
        <taxon>Methanobacteriati</taxon>
        <taxon>Methanobacteriota</taxon>
        <taxon>Stenosarchaea group</taxon>
        <taxon>Halobacteria</taxon>
        <taxon>Halobacteriales</taxon>
        <taxon>Haloarculaceae</taxon>
        <taxon>Haloarcula</taxon>
    </lineage>
</organism>
<evidence type="ECO:0000313" key="2">
    <source>
        <dbReference type="Proteomes" id="UP001430377"/>
    </source>
</evidence>
<comment type="caution">
    <text evidence="1">The sequence shown here is derived from an EMBL/GenBank/DDBJ whole genome shotgun (WGS) entry which is preliminary data.</text>
</comment>
<evidence type="ECO:0000313" key="1">
    <source>
        <dbReference type="EMBL" id="MBX0325131.1"/>
    </source>
</evidence>
<protein>
    <submittedName>
        <fullName evidence="1">Uncharacterized protein</fullName>
    </submittedName>
</protein>
<dbReference type="EMBL" id="RKLR01000010">
    <property type="protein sequence ID" value="MBX0325131.1"/>
    <property type="molecule type" value="Genomic_DNA"/>
</dbReference>
<reference evidence="1 2" key="1">
    <citation type="submission" date="2021-06" db="EMBL/GenBank/DDBJ databases">
        <title>Halomicroarcula sp. a new haloarchaeum isolated from saline soil.</title>
        <authorList>
            <person name="Duran-Viseras A."/>
            <person name="Sanchez-Porro C."/>
            <person name="Ventosa A."/>
        </authorList>
    </citation>
    <scope>NUCLEOTIDE SEQUENCE [LARGE SCALE GENOMIC DNA]</scope>
    <source>
        <strain evidence="1 2">F13</strain>
    </source>
</reference>
<sequence length="71" mass="7487">MPLYHPTYQASDIDLARVVHEAGQVVFPWNWRAGCFSLAVGSAVLGSGRRGLFVGLPGVAVSAGARVFATQ</sequence>
<accession>A0AAW4PVA4</accession>
<keyword evidence="2" id="KW-1185">Reference proteome</keyword>
<dbReference type="Proteomes" id="UP001430377">
    <property type="component" value="Unassembled WGS sequence"/>
</dbReference>